<evidence type="ECO:0000313" key="2">
    <source>
        <dbReference type="Proteomes" id="UP000006640"/>
    </source>
</evidence>
<dbReference type="AlphaFoldDB" id="D6Y4B5"/>
<dbReference type="EMBL" id="CP001874">
    <property type="protein sequence ID" value="ADG87169.1"/>
    <property type="molecule type" value="Genomic_DNA"/>
</dbReference>
<dbReference type="OrthoDB" id="2678393at2"/>
<dbReference type="RefSeq" id="WP_013130702.1">
    <property type="nucleotide sequence ID" value="NC_014165.1"/>
</dbReference>
<dbReference type="KEGG" id="tbi:Tbis_0441"/>
<keyword evidence="2" id="KW-1185">Reference proteome</keyword>
<dbReference type="eggNOG" id="ENOG5032NPD">
    <property type="taxonomic scope" value="Bacteria"/>
</dbReference>
<protein>
    <submittedName>
        <fullName evidence="1">Uncharacterized protein</fullName>
    </submittedName>
</protein>
<organism evidence="1 2">
    <name type="scientific">Thermobispora bispora (strain ATCC 19993 / DSM 43833 / CBS 139.67 / JCM 10125 / KCTC 9307 / NBRC 14880 / R51)</name>
    <dbReference type="NCBI Taxonomy" id="469371"/>
    <lineage>
        <taxon>Bacteria</taxon>
        <taxon>Bacillati</taxon>
        <taxon>Actinomycetota</taxon>
        <taxon>Actinomycetes</taxon>
        <taxon>Streptosporangiales</taxon>
        <taxon>Streptosporangiaceae</taxon>
        <taxon>Thermobispora</taxon>
    </lineage>
</organism>
<proteinExistence type="predicted"/>
<sequence>MVDTALATDPAAIERAVRDEPVGTTWPWNSGPKAIEAFLHRVVDAMNGMRELCVVEAEFGHYGSGYASFVDVFLTKRDGSLRETFADGWTRFTGWTLALCRLAPFAVLFGNSRVWYGPRPGTRSSSIPHRDRLPEDTVPASRTELWELAELLEGYGFAFLDPEILMLPIDPTLEIDTTLGERPYRVWDAWFHWAD</sequence>
<accession>D6Y4B5</accession>
<gene>
    <name evidence="1" type="ordered locus">Tbis_0441</name>
</gene>
<name>D6Y4B5_THEBD</name>
<evidence type="ECO:0000313" key="1">
    <source>
        <dbReference type="EMBL" id="ADG87169.1"/>
    </source>
</evidence>
<dbReference type="Proteomes" id="UP000006640">
    <property type="component" value="Chromosome"/>
</dbReference>
<reference evidence="1 2" key="1">
    <citation type="submission" date="2010-01" db="EMBL/GenBank/DDBJ databases">
        <title>The complete genome of Thermobispora bispora DSM 43833.</title>
        <authorList>
            <consortium name="US DOE Joint Genome Institute (JGI-PGF)"/>
            <person name="Lucas S."/>
            <person name="Copeland A."/>
            <person name="Lapidus A."/>
            <person name="Glavina del Rio T."/>
            <person name="Dalin E."/>
            <person name="Tice H."/>
            <person name="Bruce D."/>
            <person name="Goodwin L."/>
            <person name="Pitluck S."/>
            <person name="Kyrpides N."/>
            <person name="Mavromatis K."/>
            <person name="Ivanova N."/>
            <person name="Mikhailova N."/>
            <person name="Chertkov O."/>
            <person name="Brettin T."/>
            <person name="Detter J.C."/>
            <person name="Han C."/>
            <person name="Larimer F."/>
            <person name="Land M."/>
            <person name="Hauser L."/>
            <person name="Markowitz V."/>
            <person name="Cheng J.-F."/>
            <person name="Hugenholtz P."/>
            <person name="Woyke T."/>
            <person name="Wu D."/>
            <person name="Jando M."/>
            <person name="Schneider S."/>
            <person name="Klenk H.-P."/>
            <person name="Eisen J.A."/>
        </authorList>
    </citation>
    <scope>NUCLEOTIDE SEQUENCE [LARGE SCALE GENOMIC DNA]</scope>
    <source>
        <strain evidence="2">ATCC 19993 / DSM 43833 / CBS 139.67 / JCM 10125 / KCTC 9307 / NBRC 14880 / R51</strain>
    </source>
</reference>
<dbReference type="HOGENOM" id="CLU_1234279_0_0_11"/>